<dbReference type="EMBL" id="FOWR01000002">
    <property type="protein sequence ID" value="SFO75735.1"/>
    <property type="molecule type" value="Genomic_DNA"/>
</dbReference>
<evidence type="ECO:0000313" key="7">
    <source>
        <dbReference type="EMBL" id="SFO75735.1"/>
    </source>
</evidence>
<evidence type="ECO:0000256" key="5">
    <source>
        <dbReference type="SAM" id="MobiDB-lite"/>
    </source>
</evidence>
<dbReference type="InterPro" id="IPR000843">
    <property type="entry name" value="HTH_LacI"/>
</dbReference>
<protein>
    <submittedName>
        <fullName evidence="7">LacI family transcriptional regulator</fullName>
    </submittedName>
</protein>
<dbReference type="Proteomes" id="UP000182692">
    <property type="component" value="Unassembled WGS sequence"/>
</dbReference>
<proteinExistence type="predicted"/>
<evidence type="ECO:0000256" key="3">
    <source>
        <dbReference type="ARBA" id="ARBA00023125"/>
    </source>
</evidence>
<reference evidence="7 8" key="1">
    <citation type="submission" date="2016-10" db="EMBL/GenBank/DDBJ databases">
        <authorList>
            <person name="de Groot N.N."/>
        </authorList>
    </citation>
    <scope>NUCLEOTIDE SEQUENCE [LARGE SCALE GENOMIC DNA]</scope>
    <source>
        <strain evidence="7 8">DSM 15893</strain>
    </source>
</reference>
<dbReference type="SUPFAM" id="SSF47413">
    <property type="entry name" value="lambda repressor-like DNA-binding domains"/>
    <property type="match status" value="1"/>
</dbReference>
<dbReference type="GO" id="GO:0003700">
    <property type="term" value="F:DNA-binding transcription factor activity"/>
    <property type="evidence" value="ECO:0007669"/>
    <property type="project" value="TreeGrafter"/>
</dbReference>
<feature type="compositionally biased region" description="Basic and acidic residues" evidence="5">
    <location>
        <begin position="342"/>
        <end position="352"/>
    </location>
</feature>
<gene>
    <name evidence="7" type="ORF">SAMN03084138_00311</name>
</gene>
<dbReference type="PROSITE" id="PS50932">
    <property type="entry name" value="HTH_LACI_2"/>
    <property type="match status" value="1"/>
</dbReference>
<dbReference type="InterPro" id="IPR046335">
    <property type="entry name" value="LacI/GalR-like_sensor"/>
</dbReference>
<dbReference type="RefSeq" id="WP_074924989.1">
    <property type="nucleotide sequence ID" value="NZ_FOWR01000002.1"/>
</dbReference>
<dbReference type="AlphaFoldDB" id="A0A1I5JSK6"/>
<dbReference type="InterPro" id="IPR010982">
    <property type="entry name" value="Lambda_DNA-bd_dom_sf"/>
</dbReference>
<keyword evidence="3" id="KW-0238">DNA-binding</keyword>
<dbReference type="GeneID" id="35873040"/>
<sequence length="352" mass="38634">MTVSKENRDNQSPSFPPKKKPKVTVVEVAEAAGVSVSAVSRAFNPDASISRPLREKVFKAAAALNYKPNRLARGIKSRSSLVGILMTDFNNPFYLPILSRFTSEIQNRSCHSLLIHVDGDMDIQEAVELVMEYNVDGLIITSASLPKELVDACRSQNTPAVIFGRDSSENSVTVVSCDNVLAGNMAADMLLDAGYTKPAFVAGPVGTSATIDRQRGFISRLMERGCNQWQVIEGGEFSYDAGYDATLRMFKSVERPDALFYADDIMACGGMDALRYDLGLRVPEDVGVMGVDDIRLANSRSYDLSTIRQPNEEMIQRTIDALFEHISDPHLPPQSITLPCEPVERGSTKKSK</sequence>
<dbReference type="InterPro" id="IPR028082">
    <property type="entry name" value="Peripla_BP_I"/>
</dbReference>
<feature type="region of interest" description="Disordered" evidence="5">
    <location>
        <begin position="333"/>
        <end position="352"/>
    </location>
</feature>
<organism evidence="7 8">
    <name type="scientific">Enterovibrio norvegicus DSM 15893</name>
    <dbReference type="NCBI Taxonomy" id="1121869"/>
    <lineage>
        <taxon>Bacteria</taxon>
        <taxon>Pseudomonadati</taxon>
        <taxon>Pseudomonadota</taxon>
        <taxon>Gammaproteobacteria</taxon>
        <taxon>Vibrionales</taxon>
        <taxon>Vibrionaceae</taxon>
        <taxon>Enterovibrio</taxon>
    </lineage>
</organism>
<dbReference type="CDD" id="cd06278">
    <property type="entry name" value="PBP1_LacI-like"/>
    <property type="match status" value="1"/>
</dbReference>
<dbReference type="STRING" id="1121869.SAMN03084138_00311"/>
<dbReference type="PANTHER" id="PTHR30146:SF95">
    <property type="entry name" value="RIBOSE OPERON REPRESSOR"/>
    <property type="match status" value="1"/>
</dbReference>
<dbReference type="Pfam" id="PF13377">
    <property type="entry name" value="Peripla_BP_3"/>
    <property type="match status" value="1"/>
</dbReference>
<evidence type="ECO:0000259" key="6">
    <source>
        <dbReference type="PROSITE" id="PS50932"/>
    </source>
</evidence>
<keyword evidence="1" id="KW-0678">Repressor</keyword>
<dbReference type="CDD" id="cd01392">
    <property type="entry name" value="HTH_LacI"/>
    <property type="match status" value="1"/>
</dbReference>
<dbReference type="OrthoDB" id="6619319at2"/>
<keyword evidence="4" id="KW-0804">Transcription</keyword>
<evidence type="ECO:0000256" key="1">
    <source>
        <dbReference type="ARBA" id="ARBA00022491"/>
    </source>
</evidence>
<dbReference type="PANTHER" id="PTHR30146">
    <property type="entry name" value="LACI-RELATED TRANSCRIPTIONAL REPRESSOR"/>
    <property type="match status" value="1"/>
</dbReference>
<dbReference type="GO" id="GO:0000976">
    <property type="term" value="F:transcription cis-regulatory region binding"/>
    <property type="evidence" value="ECO:0007669"/>
    <property type="project" value="TreeGrafter"/>
</dbReference>
<accession>A0A1I5JSK6</accession>
<feature type="region of interest" description="Disordered" evidence="5">
    <location>
        <begin position="1"/>
        <end position="21"/>
    </location>
</feature>
<name>A0A1I5JSK6_9GAMM</name>
<dbReference type="SUPFAM" id="SSF53822">
    <property type="entry name" value="Periplasmic binding protein-like I"/>
    <property type="match status" value="1"/>
</dbReference>
<dbReference type="Gene3D" id="1.10.260.40">
    <property type="entry name" value="lambda repressor-like DNA-binding domains"/>
    <property type="match status" value="1"/>
</dbReference>
<evidence type="ECO:0000256" key="2">
    <source>
        <dbReference type="ARBA" id="ARBA00023015"/>
    </source>
</evidence>
<keyword evidence="2" id="KW-0805">Transcription regulation</keyword>
<dbReference type="Pfam" id="PF00356">
    <property type="entry name" value="LacI"/>
    <property type="match status" value="1"/>
</dbReference>
<evidence type="ECO:0000256" key="4">
    <source>
        <dbReference type="ARBA" id="ARBA00023163"/>
    </source>
</evidence>
<dbReference type="Gene3D" id="3.40.50.2300">
    <property type="match status" value="2"/>
</dbReference>
<evidence type="ECO:0000313" key="8">
    <source>
        <dbReference type="Proteomes" id="UP000182692"/>
    </source>
</evidence>
<feature type="domain" description="HTH lacI-type" evidence="6">
    <location>
        <begin position="23"/>
        <end position="77"/>
    </location>
</feature>
<dbReference type="SMART" id="SM00354">
    <property type="entry name" value="HTH_LACI"/>
    <property type="match status" value="1"/>
</dbReference>